<sequence>MPGEDTSRKAAKSHLHPKQRISHTKSRNGCYKCKQRRVKCDEVRPICNACSVRGDDCVYPSPGGARERERDERRRQRPVSRGPSSESIRTDTQRVPFRPLSFKFSAPEERQIIGPSLNMGDLNLLQHFILHTSKKMTLHKIKTEVWERVFLDLATTNDFLMHLVLALAGADILITEKSNPSLSWSPSLHSIMEHHQQGLAGLQEALCATVEPDAEALLAGSMLVVGFAFASLEIKDLDPSMGTSQDSSLRGSSTPLQIQWLHLVRGVTSIMGQFWSTLRRCRLRSLLFFNNANDDWKLCETEIHSDVVQLNPNIKSKRLRKFALGANHALLDLRDICTALHDSENFEGSETSLSNATPRSDHSGQTSLSACEQAIDVVESLYMRILYVLHMKPLNPHSPSPTDLEIQFDLEDAALSAWPHDLSEEFISILDSRHGHVDPLLLGVCLTILAHLYSTIAILEDVWYLGKTCDGEIYKINALIHGLGDERLIRLIEWIVDLIEG</sequence>
<reference evidence="8" key="1">
    <citation type="journal article" date="2015" name="Genome Announc.">
        <title>Draft genome sequence of Talaromyces cellulolyticus strain Y-94, a source of lignocellulosic biomass-degrading enzymes.</title>
        <authorList>
            <person name="Fujii T."/>
            <person name="Koike H."/>
            <person name="Sawayama S."/>
            <person name="Yano S."/>
            <person name="Inoue H."/>
        </authorList>
    </citation>
    <scope>NUCLEOTIDE SEQUENCE [LARGE SCALE GENOMIC DNA]</scope>
    <source>
        <strain evidence="8">Y-94</strain>
    </source>
</reference>
<dbReference type="Gene3D" id="4.10.240.10">
    <property type="entry name" value="Zn(2)-C6 fungal-type DNA-binding domain"/>
    <property type="match status" value="1"/>
</dbReference>
<dbReference type="SMART" id="SM00066">
    <property type="entry name" value="GAL4"/>
    <property type="match status" value="1"/>
</dbReference>
<evidence type="ECO:0000256" key="3">
    <source>
        <dbReference type="ARBA" id="ARBA00023163"/>
    </source>
</evidence>
<dbReference type="CDD" id="cd00067">
    <property type="entry name" value="GAL4"/>
    <property type="match status" value="1"/>
</dbReference>
<evidence type="ECO:0000256" key="5">
    <source>
        <dbReference type="SAM" id="MobiDB-lite"/>
    </source>
</evidence>
<feature type="compositionally biased region" description="Basic residues" evidence="5">
    <location>
        <begin position="9"/>
        <end position="26"/>
    </location>
</feature>
<evidence type="ECO:0000256" key="1">
    <source>
        <dbReference type="ARBA" id="ARBA00023015"/>
    </source>
</evidence>
<keyword evidence="1" id="KW-0805">Transcription regulation</keyword>
<dbReference type="GO" id="GO:0008270">
    <property type="term" value="F:zinc ion binding"/>
    <property type="evidence" value="ECO:0007669"/>
    <property type="project" value="InterPro"/>
</dbReference>
<organism evidence="7 8">
    <name type="scientific">Talaromyces pinophilus</name>
    <name type="common">Penicillium pinophilum</name>
    <dbReference type="NCBI Taxonomy" id="128442"/>
    <lineage>
        <taxon>Eukaryota</taxon>
        <taxon>Fungi</taxon>
        <taxon>Dikarya</taxon>
        <taxon>Ascomycota</taxon>
        <taxon>Pezizomycotina</taxon>
        <taxon>Eurotiomycetes</taxon>
        <taxon>Eurotiomycetidae</taxon>
        <taxon>Eurotiales</taxon>
        <taxon>Trichocomaceae</taxon>
        <taxon>Talaromyces</taxon>
        <taxon>Talaromyces sect. Talaromyces</taxon>
    </lineage>
</organism>
<dbReference type="InterPro" id="IPR021858">
    <property type="entry name" value="Fun_TF"/>
</dbReference>
<feature type="compositionally biased region" description="Basic and acidic residues" evidence="5">
    <location>
        <begin position="65"/>
        <end position="74"/>
    </location>
</feature>
<dbReference type="PANTHER" id="PTHR47784">
    <property type="entry name" value="STEROL UPTAKE CONTROL PROTEIN 2"/>
    <property type="match status" value="1"/>
</dbReference>
<feature type="domain" description="Zn(2)-C6 fungal-type" evidence="6">
    <location>
        <begin position="29"/>
        <end position="59"/>
    </location>
</feature>
<feature type="region of interest" description="Disordered" evidence="5">
    <location>
        <begin position="60"/>
        <end position="92"/>
    </location>
</feature>
<dbReference type="Pfam" id="PF00172">
    <property type="entry name" value="Zn_clus"/>
    <property type="match status" value="1"/>
</dbReference>
<feature type="region of interest" description="Disordered" evidence="5">
    <location>
        <begin position="1"/>
        <end position="28"/>
    </location>
</feature>
<keyword evidence="8" id="KW-1185">Reference proteome</keyword>
<dbReference type="Pfam" id="PF11951">
    <property type="entry name" value="Fungal_trans_2"/>
    <property type="match status" value="1"/>
</dbReference>
<name>A0A6V8HFM1_TALPI</name>
<dbReference type="EMBL" id="DF933830">
    <property type="protein sequence ID" value="GAM40031.1"/>
    <property type="molecule type" value="Genomic_DNA"/>
</dbReference>
<dbReference type="InterPro" id="IPR001138">
    <property type="entry name" value="Zn2Cys6_DnaBD"/>
</dbReference>
<dbReference type="InterPro" id="IPR053157">
    <property type="entry name" value="Sterol_Uptake_Regulator"/>
</dbReference>
<evidence type="ECO:0000256" key="2">
    <source>
        <dbReference type="ARBA" id="ARBA00023125"/>
    </source>
</evidence>
<evidence type="ECO:0000313" key="7">
    <source>
        <dbReference type="EMBL" id="GAM40031.1"/>
    </source>
</evidence>
<dbReference type="PROSITE" id="PS00463">
    <property type="entry name" value="ZN2_CY6_FUNGAL_1"/>
    <property type="match status" value="1"/>
</dbReference>
<proteinExistence type="predicted"/>
<dbReference type="GO" id="GO:0003677">
    <property type="term" value="F:DNA binding"/>
    <property type="evidence" value="ECO:0007669"/>
    <property type="project" value="UniProtKB-KW"/>
</dbReference>
<protein>
    <submittedName>
        <fullName evidence="7">C6 finger domain protein</fullName>
    </submittedName>
</protein>
<dbReference type="Proteomes" id="UP000053095">
    <property type="component" value="Unassembled WGS sequence"/>
</dbReference>
<keyword evidence="2" id="KW-0238">DNA-binding</keyword>
<dbReference type="AlphaFoldDB" id="A0A6V8HFM1"/>
<gene>
    <name evidence="7" type="ORF">TCE0_034f12061</name>
</gene>
<dbReference type="PROSITE" id="PS50048">
    <property type="entry name" value="ZN2_CY6_FUNGAL_2"/>
    <property type="match status" value="1"/>
</dbReference>
<keyword evidence="3" id="KW-0804">Transcription</keyword>
<keyword evidence="4" id="KW-0539">Nucleus</keyword>
<dbReference type="GO" id="GO:0001228">
    <property type="term" value="F:DNA-binding transcription activator activity, RNA polymerase II-specific"/>
    <property type="evidence" value="ECO:0007669"/>
    <property type="project" value="TreeGrafter"/>
</dbReference>
<evidence type="ECO:0000256" key="4">
    <source>
        <dbReference type="ARBA" id="ARBA00023242"/>
    </source>
</evidence>
<evidence type="ECO:0000259" key="6">
    <source>
        <dbReference type="PROSITE" id="PS50048"/>
    </source>
</evidence>
<evidence type="ECO:0000313" key="8">
    <source>
        <dbReference type="Proteomes" id="UP000053095"/>
    </source>
</evidence>
<dbReference type="SUPFAM" id="SSF57701">
    <property type="entry name" value="Zn2/Cys6 DNA-binding domain"/>
    <property type="match status" value="1"/>
</dbReference>
<dbReference type="InterPro" id="IPR036864">
    <property type="entry name" value="Zn2-C6_fun-type_DNA-bd_sf"/>
</dbReference>
<comment type="caution">
    <text evidence="7">The sequence shown here is derived from an EMBL/GenBank/DDBJ whole genome shotgun (WGS) entry which is preliminary data.</text>
</comment>
<dbReference type="PANTHER" id="PTHR47784:SF5">
    <property type="entry name" value="STEROL UPTAKE CONTROL PROTEIN 2"/>
    <property type="match status" value="1"/>
</dbReference>
<accession>A0A6V8HFM1</accession>